<proteinExistence type="predicted"/>
<dbReference type="PANTHER" id="PTHR34444">
    <property type="entry name" value="LOC361192"/>
    <property type="match status" value="1"/>
</dbReference>
<reference evidence="1 2" key="2">
    <citation type="submission" date="2018-11" db="EMBL/GenBank/DDBJ databases">
        <authorList>
            <consortium name="Pathogen Informatics"/>
        </authorList>
    </citation>
    <scope>NUCLEOTIDE SEQUENCE [LARGE SCALE GENOMIC DNA]</scope>
    <source>
        <strain evidence="1 2">Egypt</strain>
    </source>
</reference>
<protein>
    <submittedName>
        <fullName evidence="1 3">Uncharacterized protein</fullName>
    </submittedName>
</protein>
<dbReference type="PANTHER" id="PTHR34444:SF3">
    <property type="match status" value="1"/>
</dbReference>
<dbReference type="Pfam" id="PF15074">
    <property type="entry name" value="CFAP90"/>
    <property type="match status" value="1"/>
</dbReference>
<dbReference type="InterPro" id="IPR027901">
    <property type="entry name" value="CFAP90"/>
</dbReference>
<sequence>MENAAPDKATCVYDAVYAKEDDFNPKLHRSDRRHDKMYGLHTNDEVRSEQTKAVPSLSSSIYGHRLENELEFKDRSHVRTMLVQGEFFRRNGIDL</sequence>
<accession>A0A183AC54</accession>
<dbReference type="WBParaSite" id="ECPE_0000455101-mRNA-1">
    <property type="protein sequence ID" value="ECPE_0000455101-mRNA-1"/>
    <property type="gene ID" value="ECPE_0000455101"/>
</dbReference>
<evidence type="ECO:0000313" key="3">
    <source>
        <dbReference type="WBParaSite" id="ECPE_0000455101-mRNA-1"/>
    </source>
</evidence>
<dbReference type="EMBL" id="UZAN01041403">
    <property type="protein sequence ID" value="VDP72923.1"/>
    <property type="molecule type" value="Genomic_DNA"/>
</dbReference>
<organism evidence="3">
    <name type="scientific">Echinostoma caproni</name>
    <dbReference type="NCBI Taxonomy" id="27848"/>
    <lineage>
        <taxon>Eukaryota</taxon>
        <taxon>Metazoa</taxon>
        <taxon>Spiralia</taxon>
        <taxon>Lophotrochozoa</taxon>
        <taxon>Platyhelminthes</taxon>
        <taxon>Trematoda</taxon>
        <taxon>Digenea</taxon>
        <taxon>Plagiorchiida</taxon>
        <taxon>Echinostomata</taxon>
        <taxon>Echinostomatoidea</taxon>
        <taxon>Echinostomatidae</taxon>
        <taxon>Echinostoma</taxon>
    </lineage>
</organism>
<dbReference type="AlphaFoldDB" id="A0A183AC54"/>
<evidence type="ECO:0000313" key="1">
    <source>
        <dbReference type="EMBL" id="VDP72923.1"/>
    </source>
</evidence>
<dbReference type="OrthoDB" id="10057935at2759"/>
<gene>
    <name evidence="1" type="ORF">ECPE_LOCUS4539</name>
</gene>
<reference evidence="3" key="1">
    <citation type="submission" date="2016-06" db="UniProtKB">
        <authorList>
            <consortium name="WormBaseParasite"/>
        </authorList>
    </citation>
    <scope>IDENTIFICATION</scope>
</reference>
<dbReference type="Proteomes" id="UP000272942">
    <property type="component" value="Unassembled WGS sequence"/>
</dbReference>
<keyword evidence="2" id="KW-1185">Reference proteome</keyword>
<name>A0A183AC54_9TREM</name>
<evidence type="ECO:0000313" key="2">
    <source>
        <dbReference type="Proteomes" id="UP000272942"/>
    </source>
</evidence>